<keyword evidence="1" id="KW-0863">Zinc-finger</keyword>
<gene>
    <name evidence="4" type="ORF">Tci_214279</name>
</gene>
<dbReference type="GO" id="GO:0003676">
    <property type="term" value="F:nucleic acid binding"/>
    <property type="evidence" value="ECO:0007669"/>
    <property type="project" value="InterPro"/>
</dbReference>
<evidence type="ECO:0000256" key="1">
    <source>
        <dbReference type="PROSITE-ProRule" id="PRU00047"/>
    </source>
</evidence>
<dbReference type="GO" id="GO:0008270">
    <property type="term" value="F:zinc ion binding"/>
    <property type="evidence" value="ECO:0007669"/>
    <property type="project" value="UniProtKB-KW"/>
</dbReference>
<feature type="compositionally biased region" description="Polar residues" evidence="2">
    <location>
        <begin position="604"/>
        <end position="618"/>
    </location>
</feature>
<protein>
    <submittedName>
        <fullName evidence="4">Xylulose kinase-1</fullName>
    </submittedName>
</protein>
<proteinExistence type="predicted"/>
<keyword evidence="4" id="KW-0808">Transferase</keyword>
<evidence type="ECO:0000313" key="4">
    <source>
        <dbReference type="EMBL" id="GEW42303.1"/>
    </source>
</evidence>
<organism evidence="4">
    <name type="scientific">Tanacetum cinerariifolium</name>
    <name type="common">Dalmatian daisy</name>
    <name type="synonym">Chrysanthemum cinerariifolium</name>
    <dbReference type="NCBI Taxonomy" id="118510"/>
    <lineage>
        <taxon>Eukaryota</taxon>
        <taxon>Viridiplantae</taxon>
        <taxon>Streptophyta</taxon>
        <taxon>Embryophyta</taxon>
        <taxon>Tracheophyta</taxon>
        <taxon>Spermatophyta</taxon>
        <taxon>Magnoliopsida</taxon>
        <taxon>eudicotyledons</taxon>
        <taxon>Gunneridae</taxon>
        <taxon>Pentapetalae</taxon>
        <taxon>asterids</taxon>
        <taxon>campanulids</taxon>
        <taxon>Asterales</taxon>
        <taxon>Asteraceae</taxon>
        <taxon>Asteroideae</taxon>
        <taxon>Anthemideae</taxon>
        <taxon>Anthemidinae</taxon>
        <taxon>Tanacetum</taxon>
    </lineage>
</organism>
<dbReference type="EMBL" id="BKCJ010057745">
    <property type="protein sequence ID" value="GEW42303.1"/>
    <property type="molecule type" value="Genomic_DNA"/>
</dbReference>
<dbReference type="PROSITE" id="PS50158">
    <property type="entry name" value="ZF_CCHC"/>
    <property type="match status" value="1"/>
</dbReference>
<sequence>MKMEYWIMNTDHNLWKVIQNGNNKKSLGRDSKGGIIILPPVTFKEHVVVQRETKARTLLLQSLPKDHMADFYYLDDAREIWLVVKARFGGNEESKKMRKTMLKQEFFEFCVSEEEGLHKGYDRSLEIDVKGGSSYGSRGTVAPTHSAFIGATSTTTKMGYSDQTSHSSSITYTSAHSGSLMKDVLQSFVAENEPIQQLVYEDFKQVDQIDMEELDIKWQMDMLSLRLNKFQKKAGRKINFNNKYSARFDRRKERCYNFLQLGHFARECNVKKVDEKARYYAFKISEVKTEEPKAMSDFADPAVNVAGSVYDVAAEFAMIGISSKVKLVESLAGFDKWKASSKNLAKLINSSMTTRTKLGLGFKEYFGSDEVFDLSTPSIFDPKPVARDVKSLYERFVKAGDMHEVPPSITGTFMPTSSDFVLEETQVTFGSKSLTSINTSKSNDFVCCDNSDKSSESETHDFASCVSSPMTTDSFSTVDVKILPKSGITDPSPLNGVSSYSIKENVKPPSDLCNKRRIVGRNNCKNNFVRNKTCFVCGSKSHLIKDCHVHDNVDNFSSVVLKVASVPAGSRNSLASTHADRFIPAASRNISASIHAGRSIPAASRNTSASSHAGRSIL</sequence>
<evidence type="ECO:0000259" key="3">
    <source>
        <dbReference type="PROSITE" id="PS50158"/>
    </source>
</evidence>
<feature type="domain" description="CCHC-type" evidence="3">
    <location>
        <begin position="534"/>
        <end position="547"/>
    </location>
</feature>
<dbReference type="InterPro" id="IPR001878">
    <property type="entry name" value="Znf_CCHC"/>
</dbReference>
<dbReference type="AlphaFoldDB" id="A0A699GTK8"/>
<name>A0A699GTK8_TANCI</name>
<dbReference type="Pfam" id="PF14223">
    <property type="entry name" value="Retrotran_gag_2"/>
    <property type="match status" value="1"/>
</dbReference>
<dbReference type="GO" id="GO:0016301">
    <property type="term" value="F:kinase activity"/>
    <property type="evidence" value="ECO:0007669"/>
    <property type="project" value="UniProtKB-KW"/>
</dbReference>
<feature type="region of interest" description="Disordered" evidence="2">
    <location>
        <begin position="597"/>
        <end position="618"/>
    </location>
</feature>
<reference evidence="4" key="1">
    <citation type="journal article" date="2019" name="Sci. Rep.">
        <title>Draft genome of Tanacetum cinerariifolium, the natural source of mosquito coil.</title>
        <authorList>
            <person name="Yamashiro T."/>
            <person name="Shiraishi A."/>
            <person name="Satake H."/>
            <person name="Nakayama K."/>
        </authorList>
    </citation>
    <scope>NUCLEOTIDE SEQUENCE</scope>
</reference>
<comment type="caution">
    <text evidence="4">The sequence shown here is derived from an EMBL/GenBank/DDBJ whole genome shotgun (WGS) entry which is preliminary data.</text>
</comment>
<evidence type="ECO:0000256" key="2">
    <source>
        <dbReference type="SAM" id="MobiDB-lite"/>
    </source>
</evidence>
<keyword evidence="1" id="KW-0862">Zinc</keyword>
<keyword evidence="1" id="KW-0479">Metal-binding</keyword>
<accession>A0A699GTK8</accession>
<keyword evidence="4" id="KW-0418">Kinase</keyword>
<dbReference type="SMART" id="SM00343">
    <property type="entry name" value="ZnF_C2HC"/>
    <property type="match status" value="2"/>
</dbReference>